<name>A0A0E9XRU4_ANGAN</name>
<sequence>MSTFFPIHQQSKKVNSTLLRFKWL</sequence>
<organism evidence="1">
    <name type="scientific">Anguilla anguilla</name>
    <name type="common">European freshwater eel</name>
    <name type="synonym">Muraena anguilla</name>
    <dbReference type="NCBI Taxonomy" id="7936"/>
    <lineage>
        <taxon>Eukaryota</taxon>
        <taxon>Metazoa</taxon>
        <taxon>Chordata</taxon>
        <taxon>Craniata</taxon>
        <taxon>Vertebrata</taxon>
        <taxon>Euteleostomi</taxon>
        <taxon>Actinopterygii</taxon>
        <taxon>Neopterygii</taxon>
        <taxon>Teleostei</taxon>
        <taxon>Anguilliformes</taxon>
        <taxon>Anguillidae</taxon>
        <taxon>Anguilla</taxon>
    </lineage>
</organism>
<dbReference type="EMBL" id="GBXM01003421">
    <property type="protein sequence ID" value="JAI05157.1"/>
    <property type="molecule type" value="Transcribed_RNA"/>
</dbReference>
<evidence type="ECO:0000313" key="1">
    <source>
        <dbReference type="EMBL" id="JAI05157.1"/>
    </source>
</evidence>
<dbReference type="AlphaFoldDB" id="A0A0E9XRU4"/>
<protein>
    <submittedName>
        <fullName evidence="1">Uncharacterized protein</fullName>
    </submittedName>
</protein>
<reference evidence="1" key="1">
    <citation type="submission" date="2014-11" db="EMBL/GenBank/DDBJ databases">
        <authorList>
            <person name="Amaro Gonzalez C."/>
        </authorList>
    </citation>
    <scope>NUCLEOTIDE SEQUENCE</scope>
</reference>
<proteinExistence type="predicted"/>
<reference evidence="1" key="2">
    <citation type="journal article" date="2015" name="Fish Shellfish Immunol.">
        <title>Early steps in the European eel (Anguilla anguilla)-Vibrio vulnificus interaction in the gills: Role of the RtxA13 toxin.</title>
        <authorList>
            <person name="Callol A."/>
            <person name="Pajuelo D."/>
            <person name="Ebbesson L."/>
            <person name="Teles M."/>
            <person name="MacKenzie S."/>
            <person name="Amaro C."/>
        </authorList>
    </citation>
    <scope>NUCLEOTIDE SEQUENCE</scope>
</reference>
<accession>A0A0E9XRU4</accession>